<dbReference type="Gene3D" id="3.20.20.370">
    <property type="entry name" value="Glycoside hydrolase/deacetylase"/>
    <property type="match status" value="1"/>
</dbReference>
<dbReference type="InterPro" id="IPR002509">
    <property type="entry name" value="NODB_dom"/>
</dbReference>
<gene>
    <name evidence="5" type="ordered locus">SSIL_0352</name>
</gene>
<evidence type="ECO:0000313" key="6">
    <source>
        <dbReference type="Proteomes" id="UP000006691"/>
    </source>
</evidence>
<dbReference type="EMBL" id="AP012157">
    <property type="protein sequence ID" value="BAK14775.1"/>
    <property type="molecule type" value="Genomic_DNA"/>
</dbReference>
<reference evidence="6" key="1">
    <citation type="submission" date="2011-04" db="EMBL/GenBank/DDBJ databases">
        <title>Genome sequence of Solibacillus silvestris StLB046.</title>
        <authorList>
            <person name="Morohoshi T."/>
            <person name="Someya N."/>
            <person name="Ikeda T."/>
        </authorList>
    </citation>
    <scope>NUCLEOTIDE SEQUENCE [LARGE SCALE GENOMIC DNA]</scope>
    <source>
        <strain evidence="6">StLB046</strain>
    </source>
</reference>
<accession>F2F5J2</accession>
<dbReference type="Proteomes" id="UP000006691">
    <property type="component" value="Chromosome"/>
</dbReference>
<dbReference type="SUPFAM" id="SSF88713">
    <property type="entry name" value="Glycoside hydrolase/deacetylase"/>
    <property type="match status" value="1"/>
</dbReference>
<dbReference type="PROSITE" id="PS51677">
    <property type="entry name" value="NODB"/>
    <property type="match status" value="1"/>
</dbReference>
<dbReference type="RefSeq" id="WP_014822495.1">
    <property type="nucleotide sequence ID" value="NC_018065.1"/>
</dbReference>
<organism evidence="5 6">
    <name type="scientific">Solibacillus silvestris (strain StLB046)</name>
    <name type="common">Bacillus silvestris</name>
    <dbReference type="NCBI Taxonomy" id="1002809"/>
    <lineage>
        <taxon>Bacteria</taxon>
        <taxon>Bacillati</taxon>
        <taxon>Bacillota</taxon>
        <taxon>Bacilli</taxon>
        <taxon>Bacillales</taxon>
        <taxon>Caryophanaceae</taxon>
        <taxon>Solibacillus</taxon>
    </lineage>
</organism>
<evidence type="ECO:0000256" key="1">
    <source>
        <dbReference type="ARBA" id="ARBA00022723"/>
    </source>
</evidence>
<dbReference type="GO" id="GO:0045493">
    <property type="term" value="P:xylan catabolic process"/>
    <property type="evidence" value="ECO:0007669"/>
    <property type="project" value="UniProtKB-KW"/>
</dbReference>
<keyword evidence="3" id="KW-0812">Transmembrane</keyword>
<dbReference type="GO" id="GO:0046872">
    <property type="term" value="F:metal ion binding"/>
    <property type="evidence" value="ECO:0007669"/>
    <property type="project" value="UniProtKB-KW"/>
</dbReference>
<evidence type="ECO:0000256" key="3">
    <source>
        <dbReference type="SAM" id="Phobius"/>
    </source>
</evidence>
<protein>
    <submittedName>
        <fullName evidence="5">Predicted xylanase/chitin deacetylase</fullName>
    </submittedName>
</protein>
<dbReference type="AlphaFoldDB" id="F2F5J2"/>
<dbReference type="InterPro" id="IPR050248">
    <property type="entry name" value="Polysacc_deacetylase_ArnD"/>
</dbReference>
<keyword evidence="5" id="KW-0624">Polysaccharide degradation</keyword>
<dbReference type="PANTHER" id="PTHR10587:SF133">
    <property type="entry name" value="CHITIN DEACETYLASE 1-RELATED"/>
    <property type="match status" value="1"/>
</dbReference>
<keyword evidence="5" id="KW-0326">Glycosidase</keyword>
<evidence type="ECO:0000313" key="5">
    <source>
        <dbReference type="EMBL" id="BAK14775.1"/>
    </source>
</evidence>
<dbReference type="InterPro" id="IPR011330">
    <property type="entry name" value="Glyco_hydro/deAcase_b/a-brl"/>
</dbReference>
<dbReference type="GO" id="GO:0016798">
    <property type="term" value="F:hydrolase activity, acting on glycosyl bonds"/>
    <property type="evidence" value="ECO:0007669"/>
    <property type="project" value="UniProtKB-KW"/>
</dbReference>
<dbReference type="PANTHER" id="PTHR10587">
    <property type="entry name" value="GLYCOSYL TRANSFERASE-RELATED"/>
    <property type="match status" value="1"/>
</dbReference>
<evidence type="ECO:0000256" key="2">
    <source>
        <dbReference type="ARBA" id="ARBA00022801"/>
    </source>
</evidence>
<dbReference type="STRING" id="1002809.SSIL_0352"/>
<dbReference type="GO" id="GO:0016020">
    <property type="term" value="C:membrane"/>
    <property type="evidence" value="ECO:0007669"/>
    <property type="project" value="TreeGrafter"/>
</dbReference>
<evidence type="ECO:0000259" key="4">
    <source>
        <dbReference type="PROSITE" id="PS51677"/>
    </source>
</evidence>
<dbReference type="Pfam" id="PF01522">
    <property type="entry name" value="Polysacc_deac_1"/>
    <property type="match status" value="1"/>
</dbReference>
<dbReference type="eggNOG" id="COG0726">
    <property type="taxonomic scope" value="Bacteria"/>
</dbReference>
<dbReference type="HOGENOM" id="CLU_021264_0_4_9"/>
<keyword evidence="5" id="KW-0119">Carbohydrate metabolism</keyword>
<name>F2F5J2_SOLSS</name>
<feature type="transmembrane region" description="Helical" evidence="3">
    <location>
        <begin position="7"/>
        <end position="24"/>
    </location>
</feature>
<dbReference type="KEGG" id="siv:SSIL_0352"/>
<keyword evidence="5" id="KW-0858">Xylan degradation</keyword>
<keyword evidence="2 5" id="KW-0378">Hydrolase</keyword>
<keyword evidence="3" id="KW-0472">Membrane</keyword>
<feature type="domain" description="NodB homology" evidence="4">
    <location>
        <begin position="113"/>
        <end position="288"/>
    </location>
</feature>
<proteinExistence type="predicted"/>
<dbReference type="CDD" id="cd10954">
    <property type="entry name" value="CE4_CtAXE_like"/>
    <property type="match status" value="1"/>
</dbReference>
<keyword evidence="1" id="KW-0479">Metal-binding</keyword>
<keyword evidence="6" id="KW-1185">Reference proteome</keyword>
<dbReference type="GO" id="GO:0016810">
    <property type="term" value="F:hydrolase activity, acting on carbon-nitrogen (but not peptide) bonds"/>
    <property type="evidence" value="ECO:0007669"/>
    <property type="project" value="InterPro"/>
</dbReference>
<keyword evidence="3" id="KW-1133">Transmembrane helix</keyword>
<dbReference type="PATRIC" id="fig|1002809.3.peg.355"/>
<reference evidence="5 6" key="2">
    <citation type="journal article" date="2012" name="J. Biosci. Bioeng.">
        <title>Complete genome sequence and characterization of the N-acylhomoserine lactone-degrading gene of the potato leaf-associated Solibacillus silvestris.</title>
        <authorList>
            <person name="Morohoshi T."/>
            <person name="Tominaga Y."/>
            <person name="Someya N."/>
            <person name="Ikeda T."/>
        </authorList>
    </citation>
    <scope>NUCLEOTIDE SEQUENCE [LARGE SCALE GENOMIC DNA]</scope>
    <source>
        <strain evidence="5 6">StLB046</strain>
    </source>
</reference>
<sequence>MGKKISVLSILCGILIVFGFRLWIDTPSTYASNKAVSMNAAYYEPSASKGYINEPTDSLNKMLPFYMNDGGAPGRNCTTYIKVENILDNKQADVVQENEQQQQQPPEQQSVHKKIALTFDDGPHKNVTDQILMTLQKYEVKATFFVLGQNVVKYPDVVKKADAFGHEIANHTWSHKNLTKLNAQQMRAEIERASEAICDATGKTPTMYRPPFGAIDEKVRESIDDIKPVLWNIDTLDWQHKTPKKTLANLKSQAKDNGIILMHDIHQQSADALEEVILYLKEEGYEFVTTSQLL</sequence>